<evidence type="ECO:0000256" key="15">
    <source>
        <dbReference type="PIRSR" id="PIRSR000099-2"/>
    </source>
</evidence>
<dbReference type="Pfam" id="PF00815">
    <property type="entry name" value="Histidinol_dh"/>
    <property type="match status" value="1"/>
</dbReference>
<feature type="binding site" evidence="12 16">
    <location>
        <position position="258"/>
    </location>
    <ligand>
        <name>substrate</name>
    </ligand>
</feature>
<feature type="binding site" evidence="12 17">
    <location>
        <position position="356"/>
    </location>
    <ligand>
        <name>Zn(2+)</name>
        <dbReference type="ChEBI" id="CHEBI:29105"/>
    </ligand>
</feature>
<dbReference type="FunFam" id="3.40.50.1980:FF:000001">
    <property type="entry name" value="Histidinol dehydrogenase"/>
    <property type="match status" value="1"/>
</dbReference>
<comment type="catalytic activity">
    <reaction evidence="11 12">
        <text>L-histidinol + 2 NAD(+) + H2O = L-histidine + 2 NADH + 3 H(+)</text>
        <dbReference type="Rhea" id="RHEA:20641"/>
        <dbReference type="ChEBI" id="CHEBI:15377"/>
        <dbReference type="ChEBI" id="CHEBI:15378"/>
        <dbReference type="ChEBI" id="CHEBI:57540"/>
        <dbReference type="ChEBI" id="CHEBI:57595"/>
        <dbReference type="ChEBI" id="CHEBI:57699"/>
        <dbReference type="ChEBI" id="CHEBI:57945"/>
        <dbReference type="EC" id="1.1.1.23"/>
    </reaction>
</comment>
<keyword evidence="20" id="KW-1185">Reference proteome</keyword>
<dbReference type="GO" id="GO:0000105">
    <property type="term" value="P:L-histidine biosynthetic process"/>
    <property type="evidence" value="ECO:0007669"/>
    <property type="project" value="UniProtKB-UniRule"/>
</dbReference>
<feature type="binding site" evidence="12 17">
    <location>
        <position position="258"/>
    </location>
    <ligand>
        <name>Zn(2+)</name>
        <dbReference type="ChEBI" id="CHEBI:29105"/>
    </ligand>
</feature>
<dbReference type="CDD" id="cd06572">
    <property type="entry name" value="Histidinol_dh"/>
    <property type="match status" value="1"/>
</dbReference>
<accession>A0A0J7I5E1</accession>
<evidence type="ECO:0000256" key="1">
    <source>
        <dbReference type="ARBA" id="ARBA00003850"/>
    </source>
</evidence>
<feature type="active site" description="Proton acceptor" evidence="12 14">
    <location>
        <position position="322"/>
    </location>
</feature>
<dbReference type="GO" id="GO:0004399">
    <property type="term" value="F:histidinol dehydrogenase activity"/>
    <property type="evidence" value="ECO:0007669"/>
    <property type="project" value="UniProtKB-UniRule"/>
</dbReference>
<evidence type="ECO:0000256" key="18">
    <source>
        <dbReference type="RuleBase" id="RU004175"/>
    </source>
</evidence>
<protein>
    <recommendedName>
        <fullName evidence="4 12">Histidinol dehydrogenase</fullName>
        <shortName evidence="12">HDH</shortName>
        <ecNumber evidence="4 12">1.1.1.23</ecNumber>
    </recommendedName>
</protein>
<feature type="binding site" evidence="12 16">
    <location>
        <position position="323"/>
    </location>
    <ligand>
        <name>substrate</name>
    </ligand>
</feature>
<evidence type="ECO:0000313" key="19">
    <source>
        <dbReference type="EMBL" id="KMQ61573.1"/>
    </source>
</evidence>
<feature type="binding site" evidence="12 16">
    <location>
        <position position="415"/>
    </location>
    <ligand>
        <name>substrate</name>
    </ligand>
</feature>
<keyword evidence="5 12" id="KW-0028">Amino-acid biosynthesis</keyword>
<comment type="similarity">
    <text evidence="3 12 13 18">Belongs to the histidinol dehydrogenase family.</text>
</comment>
<evidence type="ECO:0000256" key="17">
    <source>
        <dbReference type="PIRSR" id="PIRSR000099-4"/>
    </source>
</evidence>
<evidence type="ECO:0000256" key="13">
    <source>
        <dbReference type="PIRNR" id="PIRNR000099"/>
    </source>
</evidence>
<evidence type="ECO:0000256" key="11">
    <source>
        <dbReference type="ARBA" id="ARBA00049489"/>
    </source>
</evidence>
<dbReference type="RefSeq" id="WP_048507741.1">
    <property type="nucleotide sequence ID" value="NZ_LFND01000005.1"/>
</dbReference>
<feature type="binding site" evidence="12 16">
    <location>
        <position position="233"/>
    </location>
    <ligand>
        <name>substrate</name>
    </ligand>
</feature>
<keyword evidence="8 12" id="KW-0560">Oxidoreductase</keyword>
<keyword evidence="9 12" id="KW-0520">NAD</keyword>
<keyword evidence="7 12" id="KW-0862">Zinc</keyword>
<dbReference type="AlphaFoldDB" id="A0A0J7I5E1"/>
<keyword evidence="6 12" id="KW-0479">Metal-binding</keyword>
<feature type="binding site" evidence="12 16">
    <location>
        <position position="410"/>
    </location>
    <ligand>
        <name>substrate</name>
    </ligand>
</feature>
<dbReference type="InterPro" id="IPR022695">
    <property type="entry name" value="Histidinol_DH_monofunct"/>
</dbReference>
<dbReference type="GO" id="GO:0005829">
    <property type="term" value="C:cytosol"/>
    <property type="evidence" value="ECO:0007669"/>
    <property type="project" value="TreeGrafter"/>
</dbReference>
<keyword evidence="10 12" id="KW-0368">Histidine biosynthesis</keyword>
<dbReference type="HAMAP" id="MF_01024">
    <property type="entry name" value="HisD"/>
    <property type="match status" value="1"/>
</dbReference>
<feature type="binding site" evidence="12 15">
    <location>
        <position position="186"/>
    </location>
    <ligand>
        <name>NAD(+)</name>
        <dbReference type="ChEBI" id="CHEBI:57540"/>
    </ligand>
</feature>
<feature type="binding site" evidence="12 17">
    <location>
        <position position="255"/>
    </location>
    <ligand>
        <name>Zn(2+)</name>
        <dbReference type="ChEBI" id="CHEBI:29105"/>
    </ligand>
</feature>
<proteinExistence type="inferred from homology"/>
<feature type="binding site" evidence="12 15">
    <location>
        <position position="209"/>
    </location>
    <ligand>
        <name>NAD(+)</name>
        <dbReference type="ChEBI" id="CHEBI:57540"/>
    </ligand>
</feature>
<evidence type="ECO:0000256" key="10">
    <source>
        <dbReference type="ARBA" id="ARBA00023102"/>
    </source>
</evidence>
<dbReference type="SUPFAM" id="SSF53720">
    <property type="entry name" value="ALDH-like"/>
    <property type="match status" value="1"/>
</dbReference>
<dbReference type="InterPro" id="IPR016161">
    <property type="entry name" value="Ald_DH/histidinol_DH"/>
</dbReference>
<comment type="cofactor">
    <cofactor evidence="12 17">
        <name>Zn(2+)</name>
        <dbReference type="ChEBI" id="CHEBI:29105"/>
    </cofactor>
    <text evidence="12 17">Binds 1 zinc ion per subunit.</text>
</comment>
<dbReference type="NCBIfam" id="TIGR00069">
    <property type="entry name" value="hisD"/>
    <property type="match status" value="1"/>
</dbReference>
<feature type="binding site" evidence="12 16">
    <location>
        <position position="356"/>
    </location>
    <ligand>
        <name>substrate</name>
    </ligand>
</feature>
<dbReference type="OrthoDB" id="9805269at2"/>
<feature type="binding site" evidence="12 17">
    <location>
        <position position="415"/>
    </location>
    <ligand>
        <name>Zn(2+)</name>
        <dbReference type="ChEBI" id="CHEBI:29105"/>
    </ligand>
</feature>
<dbReference type="PIRSF" id="PIRSF000099">
    <property type="entry name" value="Histidinol_dh"/>
    <property type="match status" value="1"/>
</dbReference>
<dbReference type="FunFam" id="3.40.50.1980:FF:000002">
    <property type="entry name" value="Histidinol dehydrogenase, chloroplastic"/>
    <property type="match status" value="1"/>
</dbReference>
<evidence type="ECO:0000256" key="16">
    <source>
        <dbReference type="PIRSR" id="PIRSR000099-3"/>
    </source>
</evidence>
<dbReference type="EC" id="1.1.1.23" evidence="4 12"/>
<dbReference type="PRINTS" id="PR00083">
    <property type="entry name" value="HOLDHDRGNASE"/>
</dbReference>
<dbReference type="GO" id="GO:0008270">
    <property type="term" value="F:zinc ion binding"/>
    <property type="evidence" value="ECO:0007669"/>
    <property type="project" value="UniProtKB-UniRule"/>
</dbReference>
<evidence type="ECO:0000256" key="3">
    <source>
        <dbReference type="ARBA" id="ARBA00010178"/>
    </source>
</evidence>
<dbReference type="EMBL" id="LFND01000005">
    <property type="protein sequence ID" value="KMQ61573.1"/>
    <property type="molecule type" value="Genomic_DNA"/>
</dbReference>
<gene>
    <name evidence="12" type="primary">hisD</name>
    <name evidence="19" type="ORF">ACM46_16355</name>
</gene>
<dbReference type="PATRIC" id="fig|558151.6.peg.3459"/>
<dbReference type="PANTHER" id="PTHR21256">
    <property type="entry name" value="HISTIDINOL DEHYDROGENASE HDH"/>
    <property type="match status" value="1"/>
</dbReference>
<evidence type="ECO:0000256" key="7">
    <source>
        <dbReference type="ARBA" id="ARBA00022833"/>
    </source>
</evidence>
<evidence type="ECO:0000256" key="8">
    <source>
        <dbReference type="ARBA" id="ARBA00023002"/>
    </source>
</evidence>
<sequence>MKIYRYPERKIWSELVKRPVFEREEISGLITEIFEAVEKNGDKALVGFNKKFDKAVTPEITVSAEELENAENAVPENLKKAIKQAKENITKFHTAQKTQTEKIETAKGVICWRENRAVEKVGIYIPGGTAPLFSTVLMLAVPANLAGCQEIILCTPPDRNGNINPAILFTAKLCGITKIFKTGGAQAIAAMTLGTESIPAVYKIFGPGNQFVVAAKEYAQRYGVAVDMPAGPSEVLVIADGKAVPDFCAADLLSQAEHGSDSQVVFITTDAKIFTGTIEAVEKQIIKLPRNEMARQSLQNSLFILTSSLEDALDFSNLYAPEHLILALENFENYIPGIRNAGSVFLGNYSCESAGDYASGTNHTLPTNAYAKNYSGVSLDSFVKKITFQHLSREGLKSIGKTIEIMAEAEGLIAHKNAVSIRLK</sequence>
<evidence type="ECO:0000256" key="2">
    <source>
        <dbReference type="ARBA" id="ARBA00004940"/>
    </source>
</evidence>
<evidence type="ECO:0000256" key="9">
    <source>
        <dbReference type="ARBA" id="ARBA00023027"/>
    </source>
</evidence>
<dbReference type="UniPathway" id="UPA00031">
    <property type="reaction ID" value="UER00014"/>
</dbReference>
<name>A0A0J7I5E1_9FLAO</name>
<dbReference type="InterPro" id="IPR012131">
    <property type="entry name" value="Hstdl_DH"/>
</dbReference>
<dbReference type="FunFam" id="1.20.5.1300:FF:000002">
    <property type="entry name" value="Histidinol dehydrogenase, chloroplastic"/>
    <property type="match status" value="1"/>
</dbReference>
<evidence type="ECO:0000256" key="12">
    <source>
        <dbReference type="HAMAP-Rule" id="MF_01024"/>
    </source>
</evidence>
<feature type="active site" description="Proton acceptor" evidence="12 14">
    <location>
        <position position="323"/>
    </location>
</feature>
<dbReference type="PANTHER" id="PTHR21256:SF2">
    <property type="entry name" value="HISTIDINE BIOSYNTHESIS TRIFUNCTIONAL PROTEIN"/>
    <property type="match status" value="1"/>
</dbReference>
<feature type="binding site" evidence="12 15">
    <location>
        <position position="124"/>
    </location>
    <ligand>
        <name>NAD(+)</name>
        <dbReference type="ChEBI" id="CHEBI:57540"/>
    </ligand>
</feature>
<dbReference type="PROSITE" id="PS00611">
    <property type="entry name" value="HISOL_DEHYDROGENASE"/>
    <property type="match status" value="1"/>
</dbReference>
<dbReference type="STRING" id="558151.ACM46_16355"/>
<evidence type="ECO:0000256" key="5">
    <source>
        <dbReference type="ARBA" id="ARBA00022605"/>
    </source>
</evidence>
<comment type="pathway">
    <text evidence="2 12">Amino-acid biosynthesis; L-histidine biosynthesis; L-histidine from 5-phospho-alpha-D-ribose 1-diphosphate: step 9/9.</text>
</comment>
<evidence type="ECO:0000256" key="14">
    <source>
        <dbReference type="PIRSR" id="PIRSR000099-1"/>
    </source>
</evidence>
<dbReference type="Gene3D" id="1.20.5.1300">
    <property type="match status" value="1"/>
</dbReference>
<evidence type="ECO:0000256" key="6">
    <source>
        <dbReference type="ARBA" id="ARBA00022723"/>
    </source>
</evidence>
<dbReference type="Gene3D" id="3.40.50.1980">
    <property type="entry name" value="Nitrogenase molybdenum iron protein domain"/>
    <property type="match status" value="2"/>
</dbReference>
<dbReference type="GO" id="GO:0051287">
    <property type="term" value="F:NAD binding"/>
    <property type="evidence" value="ECO:0007669"/>
    <property type="project" value="InterPro"/>
</dbReference>
<reference evidence="19 20" key="1">
    <citation type="journal article" date="2013" name="Int. J. Syst. Evol. Microbiol.">
        <title>Chryseobacterium angstadtii sp. nov., isolated from a newt tank.</title>
        <authorList>
            <person name="Kirk K.E."/>
            <person name="Hoffman J.A."/>
            <person name="Smith K.A."/>
            <person name="Strahan B.L."/>
            <person name="Failor K.C."/>
            <person name="Krebs J.E."/>
            <person name="Gale A.N."/>
            <person name="Do T.D."/>
            <person name="Sontag T.C."/>
            <person name="Batties A.M."/>
            <person name="Mistiszyn K."/>
            <person name="Newman J.D."/>
        </authorList>
    </citation>
    <scope>NUCLEOTIDE SEQUENCE [LARGE SCALE GENOMIC DNA]</scope>
    <source>
        <strain evidence="19 20">KM</strain>
    </source>
</reference>
<evidence type="ECO:0000313" key="20">
    <source>
        <dbReference type="Proteomes" id="UP000036261"/>
    </source>
</evidence>
<comment type="caution">
    <text evidence="19">The sequence shown here is derived from an EMBL/GenBank/DDBJ whole genome shotgun (WGS) entry which is preliminary data.</text>
</comment>
<comment type="function">
    <text evidence="1 12">Catalyzes the sequential NAD-dependent oxidations of L-histidinol to L-histidinaldehyde and then to L-histidine.</text>
</comment>
<feature type="binding site" evidence="12 16">
    <location>
        <position position="255"/>
    </location>
    <ligand>
        <name>substrate</name>
    </ligand>
</feature>
<dbReference type="Proteomes" id="UP000036261">
    <property type="component" value="Unassembled WGS sequence"/>
</dbReference>
<evidence type="ECO:0000256" key="4">
    <source>
        <dbReference type="ARBA" id="ARBA00012965"/>
    </source>
</evidence>
<organism evidence="19 20">
    <name type="scientific">Chryseobacterium angstadtii</name>
    <dbReference type="NCBI Taxonomy" id="558151"/>
    <lineage>
        <taxon>Bacteria</taxon>
        <taxon>Pseudomonadati</taxon>
        <taxon>Bacteroidota</taxon>
        <taxon>Flavobacteriia</taxon>
        <taxon>Flavobacteriales</taxon>
        <taxon>Weeksellaceae</taxon>
        <taxon>Chryseobacterium group</taxon>
        <taxon>Chryseobacterium</taxon>
    </lineage>
</organism>
<dbReference type="InterPro" id="IPR001692">
    <property type="entry name" value="Histidinol_DH_CS"/>
</dbReference>